<dbReference type="AlphaFoldDB" id="A0A4Q7Z3X2"/>
<keyword evidence="3" id="KW-1185">Reference proteome</keyword>
<organism evidence="2 3">
    <name type="scientific">Fluviicoccus keumensis</name>
    <dbReference type="NCBI Taxonomy" id="1435465"/>
    <lineage>
        <taxon>Bacteria</taxon>
        <taxon>Pseudomonadati</taxon>
        <taxon>Pseudomonadota</taxon>
        <taxon>Gammaproteobacteria</taxon>
        <taxon>Moraxellales</taxon>
        <taxon>Moraxellaceae</taxon>
        <taxon>Fluviicoccus</taxon>
    </lineage>
</organism>
<comment type="caution">
    <text evidence="2">The sequence shown here is derived from an EMBL/GenBank/DDBJ whole genome shotgun (WGS) entry which is preliminary data.</text>
</comment>
<dbReference type="Proteomes" id="UP000292423">
    <property type="component" value="Unassembled WGS sequence"/>
</dbReference>
<gene>
    <name evidence="2" type="ORF">EV700_1807</name>
</gene>
<reference evidence="2 3" key="1">
    <citation type="submission" date="2019-02" db="EMBL/GenBank/DDBJ databases">
        <title>Genomic Encyclopedia of Type Strains, Phase IV (KMG-IV): sequencing the most valuable type-strain genomes for metagenomic binning, comparative biology and taxonomic classification.</title>
        <authorList>
            <person name="Goeker M."/>
        </authorList>
    </citation>
    <scope>NUCLEOTIDE SEQUENCE [LARGE SCALE GENOMIC DNA]</scope>
    <source>
        <strain evidence="2 3">DSM 105135</strain>
    </source>
</reference>
<evidence type="ECO:0000313" key="2">
    <source>
        <dbReference type="EMBL" id="RZU45000.1"/>
    </source>
</evidence>
<name>A0A4Q7Z3X2_9GAMM</name>
<sequence>MAIHRNIIFFACSDSDRRDRVVLSMYRVDLLTAQGLRTIDYEGQPEDIWFISHSRNDWLGRAVSYYMDYFQGFQSLSFLRQLYCSEGDYNQAFGECCRIEKFNDEQIAEVIKSIDLFFDAILNEKLEPISDLMAVEIWIGKKSEELVANIRSAASKVMERVITEKELDSEWSGFPDFFIFLKLVRQYFENARQEGKCIGYMSNSPGEPPRPIEGSLMIRM</sequence>
<accession>A0A4Q7Z3X2</accession>
<protein>
    <submittedName>
        <fullName evidence="2">Uncharacterized protein</fullName>
    </submittedName>
</protein>
<dbReference type="EMBL" id="SHKX01000012">
    <property type="protein sequence ID" value="RZU45000.1"/>
    <property type="molecule type" value="Genomic_DNA"/>
</dbReference>
<feature type="region of interest" description="Disordered" evidence="1">
    <location>
        <begin position="200"/>
        <end position="220"/>
    </location>
</feature>
<proteinExistence type="predicted"/>
<dbReference type="RefSeq" id="WP_130412927.1">
    <property type="nucleotide sequence ID" value="NZ_SHKX01000012.1"/>
</dbReference>
<evidence type="ECO:0000256" key="1">
    <source>
        <dbReference type="SAM" id="MobiDB-lite"/>
    </source>
</evidence>
<evidence type="ECO:0000313" key="3">
    <source>
        <dbReference type="Proteomes" id="UP000292423"/>
    </source>
</evidence>